<proteinExistence type="predicted"/>
<name>A0A7X5QMJ8_9GAMM</name>
<dbReference type="AlphaFoldDB" id="A0A7X5QMJ8"/>
<dbReference type="EMBL" id="PUJV01000011">
    <property type="protein sequence ID" value="NHB97091.1"/>
    <property type="molecule type" value="Genomic_DNA"/>
</dbReference>
<organism evidence="1 2">
    <name type="scientific">Photorhabdus stackebrandtii</name>
    <dbReference type="NCBI Taxonomy" id="1123042"/>
    <lineage>
        <taxon>Bacteria</taxon>
        <taxon>Pseudomonadati</taxon>
        <taxon>Pseudomonadota</taxon>
        <taxon>Gammaproteobacteria</taxon>
        <taxon>Enterobacterales</taxon>
        <taxon>Morganellaceae</taxon>
        <taxon>Photorhabdus</taxon>
    </lineage>
</organism>
<keyword evidence="2" id="KW-1185">Reference proteome</keyword>
<evidence type="ECO:0000313" key="1">
    <source>
        <dbReference type="EMBL" id="NHB97091.1"/>
    </source>
</evidence>
<sequence>MKTQLIIINPNQSFDIYTNGNILVPSGNEPNFIIKNKGPAPIRAENYWASPFGNYNLYNSIDILPDESKEILTPNNPIYFYKVIAINLSNIQHAEAEVTMLIK</sequence>
<protein>
    <submittedName>
        <fullName evidence="1">Uncharacterized protein</fullName>
    </submittedName>
</protein>
<evidence type="ECO:0000313" key="2">
    <source>
        <dbReference type="Proteomes" id="UP000547931"/>
    </source>
</evidence>
<gene>
    <name evidence="1" type="ORF">C5470_12005</name>
</gene>
<comment type="caution">
    <text evidence="1">The sequence shown here is derived from an EMBL/GenBank/DDBJ whole genome shotgun (WGS) entry which is preliminary data.</text>
</comment>
<accession>A0A7X5QMJ8</accession>
<dbReference type="Proteomes" id="UP000547931">
    <property type="component" value="Unassembled WGS sequence"/>
</dbReference>
<reference evidence="1 2" key="1">
    <citation type="submission" date="2018-02" db="EMBL/GenBank/DDBJ databases">
        <authorList>
            <person name="Machado R.A."/>
        </authorList>
    </citation>
    <scope>NUCLEOTIDE SEQUENCE [LARGE SCALE GENOMIC DNA]</scope>
    <source>
        <strain evidence="1 2">DSM 23271</strain>
    </source>
</reference>
<dbReference type="RefSeq" id="WP_166289142.1">
    <property type="nucleotide sequence ID" value="NZ_CAWPIE010000011.1"/>
</dbReference>